<reference evidence="2" key="1">
    <citation type="journal article" date="2023" name="Plant J.">
        <title>The genome of the king protea, Protea cynaroides.</title>
        <authorList>
            <person name="Chang J."/>
            <person name="Duong T.A."/>
            <person name="Schoeman C."/>
            <person name="Ma X."/>
            <person name="Roodt D."/>
            <person name="Barker N."/>
            <person name="Li Z."/>
            <person name="Van de Peer Y."/>
            <person name="Mizrachi E."/>
        </authorList>
    </citation>
    <scope>NUCLEOTIDE SEQUENCE</scope>
    <source>
        <tissue evidence="2">Young leaves</tissue>
    </source>
</reference>
<sequence>MAGPACSLEVRPGRTKIPAPMTAPRREPEEIPPFRFGFLESFEVIAPALEGFLWEEIPLAPPLSLSSGSSSGSMPTPFPGFAPSSIDDGVALLNSRRLPLWDAPSARQRNGGPPGRSARAWMRVASLQWSSVHPGFKDTAPLGDLFPLNNTVRLKYFGKQIVEGVVSTCRLLEKV</sequence>
<comment type="caution">
    <text evidence="2">The sequence shown here is derived from an EMBL/GenBank/DDBJ whole genome shotgun (WGS) entry which is preliminary data.</text>
</comment>
<gene>
    <name evidence="2" type="ORF">NE237_016357</name>
</gene>
<protein>
    <submittedName>
        <fullName evidence="2">Uncharacterized protein</fullName>
    </submittedName>
</protein>
<dbReference type="EMBL" id="JAMYWD010000387">
    <property type="protein sequence ID" value="KAJ4949766.1"/>
    <property type="molecule type" value="Genomic_DNA"/>
</dbReference>
<evidence type="ECO:0000313" key="2">
    <source>
        <dbReference type="EMBL" id="KAJ4949766.1"/>
    </source>
</evidence>
<accession>A0A9Q0GMQ2</accession>
<feature type="region of interest" description="Disordered" evidence="1">
    <location>
        <begin position="1"/>
        <end position="28"/>
    </location>
</feature>
<proteinExistence type="predicted"/>
<dbReference type="Proteomes" id="UP001141806">
    <property type="component" value="Unassembled WGS sequence"/>
</dbReference>
<evidence type="ECO:0000313" key="3">
    <source>
        <dbReference type="Proteomes" id="UP001141806"/>
    </source>
</evidence>
<keyword evidence="3" id="KW-1185">Reference proteome</keyword>
<organism evidence="2 3">
    <name type="scientific">Protea cynaroides</name>
    <dbReference type="NCBI Taxonomy" id="273540"/>
    <lineage>
        <taxon>Eukaryota</taxon>
        <taxon>Viridiplantae</taxon>
        <taxon>Streptophyta</taxon>
        <taxon>Embryophyta</taxon>
        <taxon>Tracheophyta</taxon>
        <taxon>Spermatophyta</taxon>
        <taxon>Magnoliopsida</taxon>
        <taxon>Proteales</taxon>
        <taxon>Proteaceae</taxon>
        <taxon>Protea</taxon>
    </lineage>
</organism>
<dbReference type="AlphaFoldDB" id="A0A9Q0GMQ2"/>
<name>A0A9Q0GMQ2_9MAGN</name>
<evidence type="ECO:0000256" key="1">
    <source>
        <dbReference type="SAM" id="MobiDB-lite"/>
    </source>
</evidence>